<dbReference type="InterPro" id="IPR050695">
    <property type="entry name" value="N-acetylmuramoyl_amidase_3"/>
</dbReference>
<dbReference type="SMART" id="SM00646">
    <property type="entry name" value="Ami_3"/>
    <property type="match status" value="1"/>
</dbReference>
<dbReference type="Pfam" id="PF11741">
    <property type="entry name" value="AMIN"/>
    <property type="match status" value="1"/>
</dbReference>
<name>A0ABX2EIE0_9BURK</name>
<sequence>MAELPPPLPRRVALQRFGTLVLLLAGRDLAWGAASIVGVRVWPANDYSRVTIESDVALAARHFVADSPPRLVIDIEQLELSPALRELVGKVRADDPYIAGVRIGQNQPRVVRLVVDLKQPVAPQQLSLPPVAAYRHRLVFDLHPTQQHDPLLELIRDRERAEAQAAKSMNDALGEFIGKLEQPRSAASAPGPGPTASAPALPPAPTPPAVATLPADEQRRIDRLIVIALDPGHGGEDPGAIGPSGLREKDVVLQIASKLRERLNSVPGMRAMLTRDADFFVPLHERVRKARRVQADLFVSIHADAFFTPQAKGASVFALSESGATSSAARWLAQKENGADLVGGANTAVKDAQVLRAMVDMSTTAQIRDSLVIGREVLERIGRVGALHKRQVEQAGFAVLKAPDIPSILVETGFITNPGEEAKLRDEGYQDKLVEALFTGIRRYFARNPPLARNRAL</sequence>
<gene>
    <name evidence="6" type="ORF">HLB44_15445</name>
</gene>
<dbReference type="InterPro" id="IPR021731">
    <property type="entry name" value="AMIN_dom"/>
</dbReference>
<dbReference type="PANTHER" id="PTHR30404">
    <property type="entry name" value="N-ACETYLMURAMOYL-L-ALANINE AMIDASE"/>
    <property type="match status" value="1"/>
</dbReference>
<protein>
    <recommendedName>
        <fullName evidence="2">N-acetylmuramoyl-L-alanine amidase</fullName>
        <ecNumber evidence="2">3.5.1.28</ecNumber>
    </recommendedName>
</protein>
<evidence type="ECO:0000256" key="4">
    <source>
        <dbReference type="SAM" id="MobiDB-lite"/>
    </source>
</evidence>
<dbReference type="Pfam" id="PF01520">
    <property type="entry name" value="Amidase_3"/>
    <property type="match status" value="1"/>
</dbReference>
<dbReference type="EC" id="3.5.1.28" evidence="2"/>
<dbReference type="Gene3D" id="2.60.40.3500">
    <property type="match status" value="1"/>
</dbReference>
<evidence type="ECO:0000256" key="3">
    <source>
        <dbReference type="ARBA" id="ARBA00022801"/>
    </source>
</evidence>
<dbReference type="CDD" id="cd02696">
    <property type="entry name" value="MurNAc-LAA"/>
    <property type="match status" value="1"/>
</dbReference>
<feature type="domain" description="MurNAc-LAA" evidence="5">
    <location>
        <begin position="287"/>
        <end position="442"/>
    </location>
</feature>
<evidence type="ECO:0000313" key="6">
    <source>
        <dbReference type="EMBL" id="NRF68388.1"/>
    </source>
</evidence>
<dbReference type="SUPFAM" id="SSF53187">
    <property type="entry name" value="Zn-dependent exopeptidases"/>
    <property type="match status" value="1"/>
</dbReference>
<dbReference type="RefSeq" id="WP_173123985.1">
    <property type="nucleotide sequence ID" value="NZ_JABRWJ010000004.1"/>
</dbReference>
<dbReference type="PANTHER" id="PTHR30404:SF0">
    <property type="entry name" value="N-ACETYLMURAMOYL-L-ALANINE AMIDASE AMIC"/>
    <property type="match status" value="1"/>
</dbReference>
<reference evidence="6 7" key="1">
    <citation type="submission" date="2020-05" db="EMBL/GenBank/DDBJ databases">
        <title>Aquincola sp. isolate from soil.</title>
        <authorList>
            <person name="Han J."/>
            <person name="Kim D.-U."/>
        </authorList>
    </citation>
    <scope>NUCLEOTIDE SEQUENCE [LARGE SCALE GENOMIC DNA]</scope>
    <source>
        <strain evidence="6 7">S2</strain>
    </source>
</reference>
<feature type="region of interest" description="Disordered" evidence="4">
    <location>
        <begin position="182"/>
        <end position="215"/>
    </location>
</feature>
<organism evidence="6 7">
    <name type="scientific">Pseudaquabacterium terrae</name>
    <dbReference type="NCBI Taxonomy" id="2732868"/>
    <lineage>
        <taxon>Bacteria</taxon>
        <taxon>Pseudomonadati</taxon>
        <taxon>Pseudomonadota</taxon>
        <taxon>Betaproteobacteria</taxon>
        <taxon>Burkholderiales</taxon>
        <taxon>Sphaerotilaceae</taxon>
        <taxon>Pseudaquabacterium</taxon>
    </lineage>
</organism>
<feature type="compositionally biased region" description="Low complexity" evidence="4">
    <location>
        <begin position="185"/>
        <end position="199"/>
    </location>
</feature>
<dbReference type="Proteomes" id="UP000737171">
    <property type="component" value="Unassembled WGS sequence"/>
</dbReference>
<dbReference type="Gene3D" id="3.40.630.40">
    <property type="entry name" value="Zn-dependent exopeptidases"/>
    <property type="match status" value="1"/>
</dbReference>
<evidence type="ECO:0000256" key="1">
    <source>
        <dbReference type="ARBA" id="ARBA00001561"/>
    </source>
</evidence>
<comment type="caution">
    <text evidence="6">The sequence shown here is derived from an EMBL/GenBank/DDBJ whole genome shotgun (WGS) entry which is preliminary data.</text>
</comment>
<keyword evidence="7" id="KW-1185">Reference proteome</keyword>
<dbReference type="InterPro" id="IPR002508">
    <property type="entry name" value="MurNAc-LAA_cat"/>
</dbReference>
<accession>A0ABX2EIE0</accession>
<evidence type="ECO:0000256" key="2">
    <source>
        <dbReference type="ARBA" id="ARBA00011901"/>
    </source>
</evidence>
<evidence type="ECO:0000313" key="7">
    <source>
        <dbReference type="Proteomes" id="UP000737171"/>
    </source>
</evidence>
<dbReference type="EMBL" id="JABRWJ010000004">
    <property type="protein sequence ID" value="NRF68388.1"/>
    <property type="molecule type" value="Genomic_DNA"/>
</dbReference>
<keyword evidence="3" id="KW-0378">Hydrolase</keyword>
<evidence type="ECO:0000259" key="5">
    <source>
        <dbReference type="SMART" id="SM00646"/>
    </source>
</evidence>
<comment type="catalytic activity">
    <reaction evidence="1">
        <text>Hydrolyzes the link between N-acetylmuramoyl residues and L-amino acid residues in certain cell-wall glycopeptides.</text>
        <dbReference type="EC" id="3.5.1.28"/>
    </reaction>
</comment>
<proteinExistence type="predicted"/>